<keyword evidence="10" id="KW-0269">Exonuclease</keyword>
<organism evidence="17 18">
    <name type="scientific">Trichinella nelsoni</name>
    <dbReference type="NCBI Taxonomy" id="6336"/>
    <lineage>
        <taxon>Eukaryota</taxon>
        <taxon>Metazoa</taxon>
        <taxon>Ecdysozoa</taxon>
        <taxon>Nematoda</taxon>
        <taxon>Enoplea</taxon>
        <taxon>Dorylaimia</taxon>
        <taxon>Trichinellida</taxon>
        <taxon>Trichinellidae</taxon>
        <taxon>Trichinella</taxon>
    </lineage>
</organism>
<comment type="similarity">
    <text evidence="4">Belongs to the CAF1 family.</text>
</comment>
<evidence type="ECO:0000256" key="2">
    <source>
        <dbReference type="ARBA" id="ARBA00004123"/>
    </source>
</evidence>
<feature type="region of interest" description="Disordered" evidence="15">
    <location>
        <begin position="358"/>
        <end position="430"/>
    </location>
</feature>
<dbReference type="GO" id="GO:0005737">
    <property type="term" value="C:cytoplasm"/>
    <property type="evidence" value="ECO:0007669"/>
    <property type="project" value="UniProtKB-SubCell"/>
</dbReference>
<dbReference type="GO" id="GO:0030014">
    <property type="term" value="C:CCR4-NOT complex"/>
    <property type="evidence" value="ECO:0007669"/>
    <property type="project" value="InterPro"/>
</dbReference>
<evidence type="ECO:0000313" key="17">
    <source>
        <dbReference type="EMBL" id="KRX18181.1"/>
    </source>
</evidence>
<dbReference type="InterPro" id="IPR036397">
    <property type="entry name" value="RNaseH_sf"/>
</dbReference>
<feature type="signal peptide" evidence="16">
    <location>
        <begin position="1"/>
        <end position="17"/>
    </location>
</feature>
<evidence type="ECO:0000256" key="9">
    <source>
        <dbReference type="ARBA" id="ARBA00022801"/>
    </source>
</evidence>
<keyword evidence="11" id="KW-0694">RNA-binding</keyword>
<evidence type="ECO:0000256" key="5">
    <source>
        <dbReference type="ARBA" id="ARBA00012161"/>
    </source>
</evidence>
<protein>
    <recommendedName>
        <fullName evidence="5">poly(A)-specific ribonuclease</fullName>
        <ecNumber evidence="5">3.1.13.4</ecNumber>
    </recommendedName>
</protein>
<evidence type="ECO:0000256" key="15">
    <source>
        <dbReference type="SAM" id="MobiDB-lite"/>
    </source>
</evidence>
<reference evidence="17 18" key="1">
    <citation type="submission" date="2015-01" db="EMBL/GenBank/DDBJ databases">
        <title>Evolution of Trichinella species and genotypes.</title>
        <authorList>
            <person name="Korhonen P.K."/>
            <person name="Edoardo P."/>
            <person name="Giuseppe L.R."/>
            <person name="Gasser R.B."/>
        </authorList>
    </citation>
    <scope>NUCLEOTIDE SEQUENCE [LARGE SCALE GENOMIC DNA]</scope>
    <source>
        <strain evidence="17">ISS37</strain>
    </source>
</reference>
<dbReference type="InterPro" id="IPR039637">
    <property type="entry name" value="CNOT7/CNOT8/Pop2"/>
</dbReference>
<evidence type="ECO:0000256" key="14">
    <source>
        <dbReference type="ARBA" id="ARBA00023242"/>
    </source>
</evidence>
<evidence type="ECO:0000256" key="12">
    <source>
        <dbReference type="ARBA" id="ARBA00023015"/>
    </source>
</evidence>
<comment type="catalytic activity">
    <reaction evidence="1">
        <text>Exonucleolytic cleavage of poly(A) to 5'-AMP.</text>
        <dbReference type="EC" id="3.1.13.4"/>
    </reaction>
</comment>
<comment type="subcellular location">
    <subcellularLocation>
        <location evidence="3">Cytoplasm</location>
    </subcellularLocation>
    <subcellularLocation>
        <location evidence="2">Nucleus</location>
    </subcellularLocation>
</comment>
<dbReference type="InterPro" id="IPR006941">
    <property type="entry name" value="RNase_CAF1"/>
</dbReference>
<dbReference type="AlphaFoldDB" id="A0A0V0RVD6"/>
<evidence type="ECO:0000256" key="16">
    <source>
        <dbReference type="SAM" id="SignalP"/>
    </source>
</evidence>
<dbReference type="STRING" id="6336.A0A0V0RVD6"/>
<keyword evidence="9" id="KW-0378">Hydrolase</keyword>
<keyword evidence="16" id="KW-0732">Signal</keyword>
<dbReference type="Pfam" id="PF04857">
    <property type="entry name" value="CAF1"/>
    <property type="match status" value="2"/>
</dbReference>
<dbReference type="EMBL" id="JYDL01000076">
    <property type="protein sequence ID" value="KRX18181.1"/>
    <property type="molecule type" value="Genomic_DNA"/>
</dbReference>
<feature type="compositionally biased region" description="Polar residues" evidence="15">
    <location>
        <begin position="418"/>
        <end position="430"/>
    </location>
</feature>
<dbReference type="InterPro" id="IPR012337">
    <property type="entry name" value="RNaseH-like_sf"/>
</dbReference>
<evidence type="ECO:0000256" key="11">
    <source>
        <dbReference type="ARBA" id="ARBA00022884"/>
    </source>
</evidence>
<name>A0A0V0RVD6_9BILA</name>
<evidence type="ECO:0000256" key="3">
    <source>
        <dbReference type="ARBA" id="ARBA00004496"/>
    </source>
</evidence>
<keyword evidence="12" id="KW-0805">Transcription regulation</keyword>
<dbReference type="GO" id="GO:0003723">
    <property type="term" value="F:RNA binding"/>
    <property type="evidence" value="ECO:0007669"/>
    <property type="project" value="UniProtKB-KW"/>
</dbReference>
<keyword evidence="6" id="KW-0963">Cytoplasm</keyword>
<comment type="caution">
    <text evidence="17">The sequence shown here is derived from an EMBL/GenBank/DDBJ whole genome shotgun (WGS) entry which is preliminary data.</text>
</comment>
<evidence type="ECO:0000256" key="7">
    <source>
        <dbReference type="ARBA" id="ARBA00022722"/>
    </source>
</evidence>
<gene>
    <name evidence="17" type="primary">Cnot7</name>
    <name evidence="17" type="ORF">T07_1983</name>
</gene>
<dbReference type="EC" id="3.1.13.4" evidence="5"/>
<evidence type="ECO:0000256" key="8">
    <source>
        <dbReference type="ARBA" id="ARBA00022723"/>
    </source>
</evidence>
<dbReference type="PANTHER" id="PTHR10797">
    <property type="entry name" value="CCR4-NOT TRANSCRIPTION COMPLEX SUBUNIT"/>
    <property type="match status" value="1"/>
</dbReference>
<dbReference type="Gene3D" id="3.30.420.10">
    <property type="entry name" value="Ribonuclease H-like superfamily/Ribonuclease H"/>
    <property type="match status" value="1"/>
</dbReference>
<dbReference type="FunFam" id="3.30.420.10:FF:000048">
    <property type="entry name" value="CCR4-associated factor 1, putative"/>
    <property type="match status" value="1"/>
</dbReference>
<evidence type="ECO:0000256" key="4">
    <source>
        <dbReference type="ARBA" id="ARBA00008372"/>
    </source>
</evidence>
<dbReference type="Proteomes" id="UP000054630">
    <property type="component" value="Unassembled WGS sequence"/>
</dbReference>
<dbReference type="GO" id="GO:0046872">
    <property type="term" value="F:metal ion binding"/>
    <property type="evidence" value="ECO:0007669"/>
    <property type="project" value="UniProtKB-KW"/>
</dbReference>
<feature type="chain" id="PRO_5006868104" description="poly(A)-specific ribonuclease" evidence="16">
    <location>
        <begin position="18"/>
        <end position="510"/>
    </location>
</feature>
<feature type="compositionally biased region" description="Polar residues" evidence="15">
    <location>
        <begin position="362"/>
        <end position="373"/>
    </location>
</feature>
<dbReference type="OrthoDB" id="1164111at2759"/>
<dbReference type="SUPFAM" id="SSF53098">
    <property type="entry name" value="Ribonuclease H-like"/>
    <property type="match status" value="1"/>
</dbReference>
<dbReference type="GO" id="GO:0005634">
    <property type="term" value="C:nucleus"/>
    <property type="evidence" value="ECO:0007669"/>
    <property type="project" value="UniProtKB-SubCell"/>
</dbReference>
<dbReference type="GO" id="GO:0004535">
    <property type="term" value="F:poly(A)-specific ribonuclease activity"/>
    <property type="evidence" value="ECO:0007669"/>
    <property type="project" value="UniProtKB-EC"/>
</dbReference>
<keyword evidence="8" id="KW-0479">Metal-binding</keyword>
<keyword evidence="13" id="KW-0804">Transcription</keyword>
<evidence type="ECO:0000256" key="10">
    <source>
        <dbReference type="ARBA" id="ARBA00022839"/>
    </source>
</evidence>
<keyword evidence="18" id="KW-1185">Reference proteome</keyword>
<evidence type="ECO:0000256" key="6">
    <source>
        <dbReference type="ARBA" id="ARBA00022490"/>
    </source>
</evidence>
<accession>A0A0V0RVD6</accession>
<keyword evidence="14" id="KW-0539">Nucleus</keyword>
<evidence type="ECO:0000256" key="13">
    <source>
        <dbReference type="ARBA" id="ARBA00023163"/>
    </source>
</evidence>
<feature type="compositionally biased region" description="Acidic residues" evidence="15">
    <location>
        <begin position="375"/>
        <end position="410"/>
    </location>
</feature>
<evidence type="ECO:0000313" key="18">
    <source>
        <dbReference type="Proteomes" id="UP000054630"/>
    </source>
</evidence>
<proteinExistence type="inferred from homology"/>
<keyword evidence="7" id="KW-0540">Nuclease</keyword>
<sequence>MQLFVNLILLLLKCIFQRFTVDLLLFHFSVWELLFIEYRSRMAGSKPPLPKTVSLQTSIDRRRISHLPSSILRRSDETRIRDVWSHNLLLEFRKIMRLLPDYPVVAMDTEFPGVVARPYGEFRSSVDYQYQLMRANVDLLKIIQIGLSFFNHQGETPSECSTWQFNFNFSLAEDMYAQDSIALLQKSGIDFKRLETDGINPIDFAELMYGSGLLLLDNVQWISFHSGYDFGYLVKMLTNRNLPNNETDFFIILRRFFPNIFDLKYLMKSTRHLKGGLQEIADQMKVLNERSFTFVERTLFYKVRRVGPQHQAGSDSLLTGKVYFKMKQTLFEGNINEQTFSGYLFGLSVPGANLVDAVSTDGMPSSDESSSTGDFDSDISSDEDDEEQDEEELDEEEVVDEENSDDDDGVDKDVTLHANDSQSLVNGSESISSVDISEASFVNFQLKKRSITSAECSTFSPQISAVSLKAESLTEGNKEAAEKLVLTITSKSECAVTVSEDTRKHSQEHS</sequence>
<evidence type="ECO:0000256" key="1">
    <source>
        <dbReference type="ARBA" id="ARBA00001663"/>
    </source>
</evidence>